<sequence length="368" mass="40815">MPASNRSHRVPDVSVAMERYAIQSVAILRDMLDRTAAIAIPGLGMFTDGAELAPSGHLNPPEDPCVAAQGSYFDVFKLLRKIEDDRRLSLLQELLRLVFQRHAVCRGAAKNRLVAAARRARELNASIAAEGLLHTMKDTSTEIDQRLFEMTGVFEKCSSRLSVHARKLLEARLDAICYVVTRCAEENKHLCSRLADVHEHLEVLTLPSEDFNVLIESLPVYASKGRIGDTVERLRTVASECQEIRERCHTSTGELSTIIDSLKVQASLQIDALDVLKTEFEVAEGIPEAVQIKEHVYPVSELIEALSTFEIVQSTVGGMLEVSAIRHCSLHERGAHKCEQRQAKAKDALKETSHEVLAELASLEHTLP</sequence>
<reference evidence="2 5" key="1">
    <citation type="submission" date="2016-10" db="EMBL/GenBank/DDBJ databases">
        <title>Genome sequence of the basidiomycete white-rot fungus Trametes pubescens.</title>
        <authorList>
            <person name="Makela M.R."/>
            <person name="Granchi Z."/>
            <person name="Peng M."/>
            <person name="De Vries R.P."/>
            <person name="Grigoriev I."/>
            <person name="Riley R."/>
            <person name="Hilden K."/>
        </authorList>
    </citation>
    <scope>NUCLEOTIDE SEQUENCE [LARGE SCALE GENOMIC DNA]</scope>
    <source>
        <strain evidence="2 5">FBCC735</strain>
    </source>
</reference>
<proteinExistence type="predicted"/>
<dbReference type="EMBL" id="MNAD01000335">
    <property type="protein sequence ID" value="OJT14060.1"/>
    <property type="molecule type" value="Genomic_DNA"/>
</dbReference>
<evidence type="ECO:0000313" key="3">
    <source>
        <dbReference type="EMBL" id="OJT14063.1"/>
    </source>
</evidence>
<keyword evidence="5" id="KW-1185">Reference proteome</keyword>
<name>A0A1M2W2P5_TRAPU</name>
<dbReference type="EMBL" id="MNAD01000334">
    <property type="protein sequence ID" value="OJT14063.1"/>
    <property type="molecule type" value="Genomic_DNA"/>
</dbReference>
<organism evidence="2 5">
    <name type="scientific">Trametes pubescens</name>
    <name type="common">White-rot fungus</name>
    <dbReference type="NCBI Taxonomy" id="154538"/>
    <lineage>
        <taxon>Eukaryota</taxon>
        <taxon>Fungi</taxon>
        <taxon>Dikarya</taxon>
        <taxon>Basidiomycota</taxon>
        <taxon>Agaricomycotina</taxon>
        <taxon>Agaricomycetes</taxon>
        <taxon>Polyporales</taxon>
        <taxon>Polyporaceae</taxon>
        <taxon>Trametes</taxon>
    </lineage>
</organism>
<evidence type="ECO:0000313" key="1">
    <source>
        <dbReference type="EMBL" id="OJT08639.1"/>
    </source>
</evidence>
<evidence type="ECO:0000313" key="5">
    <source>
        <dbReference type="Proteomes" id="UP000184267"/>
    </source>
</evidence>
<dbReference type="EMBL" id="MNAD01000243">
    <property type="protein sequence ID" value="OJT14751.1"/>
    <property type="molecule type" value="Genomic_DNA"/>
</dbReference>
<dbReference type="EMBL" id="MNAD01001023">
    <property type="protein sequence ID" value="OJT08639.1"/>
    <property type="molecule type" value="Genomic_DNA"/>
</dbReference>
<accession>A0A1M2W2P5</accession>
<dbReference type="AlphaFoldDB" id="A0A1M2W2P5"/>
<dbReference type="Proteomes" id="UP000184267">
    <property type="component" value="Unassembled WGS sequence"/>
</dbReference>
<evidence type="ECO:0000313" key="2">
    <source>
        <dbReference type="EMBL" id="OJT14060.1"/>
    </source>
</evidence>
<evidence type="ECO:0000313" key="4">
    <source>
        <dbReference type="EMBL" id="OJT14751.1"/>
    </source>
</evidence>
<gene>
    <name evidence="1" type="ORF">TRAPUB_463</name>
    <name evidence="4" type="ORF">TRAPUB_8691</name>
    <name evidence="3" type="ORF">TRAPUB_9385</name>
    <name evidence="2" type="ORF">TRAPUB_9387</name>
</gene>
<dbReference type="OrthoDB" id="2766350at2759"/>
<protein>
    <submittedName>
        <fullName evidence="2">Uncharacterized protein</fullName>
    </submittedName>
</protein>
<comment type="caution">
    <text evidence="2">The sequence shown here is derived from an EMBL/GenBank/DDBJ whole genome shotgun (WGS) entry which is preliminary data.</text>
</comment>